<keyword evidence="1" id="KW-0175">Coiled coil</keyword>
<sequence>MKVKEAIAALCRVLAGVCPGDGAAASALSPEIFRKAKFDRNEATAEFWKLLHWLLRLVNEDWPCEVTDLSEQIEYVKAAVCYYGYGFMDFYQLPADGTLGSRELLLAFSWLLQRIHLLEQLLNLHRLHVEDQASLCTCRQTIPISSTERLDIQDGRHPVGMDVRYLQFLQGKLLFRWRSLYSVQQERCSALYKIHLYTRGCSSSRSFDHLSATETLLIQDPKQYTEHLERENMQLEAYLEWKQLESLYWPWMQSVLSAKLQDTQELLNVNAVSVTDYSLEQRRNFGESDIFRETDKLSGELLKLQSELQDRRTVKDEKIKDQEQGMGDLAGQHQVLFLTQHDLEQKLAALQARVNQKRRRHCRVRLALKANSTPVGTKPPSVQQHNSESLTALEVITQLKDEAVALKKELQELQQLSKEALGEALEKLDGVICIPPMQR</sequence>
<organism evidence="3 4">
    <name type="scientific">Scyliorhinus torazame</name>
    <name type="common">Cloudy catshark</name>
    <name type="synonym">Catulus torazame</name>
    <dbReference type="NCBI Taxonomy" id="75743"/>
    <lineage>
        <taxon>Eukaryota</taxon>
        <taxon>Metazoa</taxon>
        <taxon>Chordata</taxon>
        <taxon>Craniata</taxon>
        <taxon>Vertebrata</taxon>
        <taxon>Chondrichthyes</taxon>
        <taxon>Elasmobranchii</taxon>
        <taxon>Galeomorphii</taxon>
        <taxon>Galeoidea</taxon>
        <taxon>Carcharhiniformes</taxon>
        <taxon>Scyliorhinidae</taxon>
        <taxon>Scyliorhinus</taxon>
    </lineage>
</organism>
<dbReference type="OMA" id="FIPPMKT"/>
<dbReference type="Pfam" id="PF14970">
    <property type="entry name" value="TEDC1"/>
    <property type="match status" value="1"/>
</dbReference>
<accession>A0A401P092</accession>
<gene>
    <name evidence="3" type="ORF">scyTo_0010111</name>
</gene>
<dbReference type="PANTHER" id="PTHR35076:SF1">
    <property type="entry name" value="TUBULIN EPSILON AND DELTA COMPLEX PROTEIN 1"/>
    <property type="match status" value="1"/>
</dbReference>
<dbReference type="AlphaFoldDB" id="A0A401P092"/>
<evidence type="ECO:0000313" key="3">
    <source>
        <dbReference type="EMBL" id="GCB66524.1"/>
    </source>
</evidence>
<feature type="domain" description="Tubulin epsilon and delta complex protein 1" evidence="2">
    <location>
        <begin position="84"/>
        <end position="256"/>
    </location>
</feature>
<keyword evidence="4" id="KW-1185">Reference proteome</keyword>
<dbReference type="Proteomes" id="UP000288216">
    <property type="component" value="Unassembled WGS sequence"/>
</dbReference>
<dbReference type="EMBL" id="BFAA01004295">
    <property type="protein sequence ID" value="GCB66524.1"/>
    <property type="molecule type" value="Genomic_DNA"/>
</dbReference>
<proteinExistence type="predicted"/>
<feature type="coiled-coil region" evidence="1">
    <location>
        <begin position="396"/>
        <end position="423"/>
    </location>
</feature>
<reference evidence="3 4" key="1">
    <citation type="journal article" date="2018" name="Nat. Ecol. Evol.">
        <title>Shark genomes provide insights into elasmobranch evolution and the origin of vertebrates.</title>
        <authorList>
            <person name="Hara Y"/>
            <person name="Yamaguchi K"/>
            <person name="Onimaru K"/>
            <person name="Kadota M"/>
            <person name="Koyanagi M"/>
            <person name="Keeley SD"/>
            <person name="Tatsumi K"/>
            <person name="Tanaka K"/>
            <person name="Motone F"/>
            <person name="Kageyama Y"/>
            <person name="Nozu R"/>
            <person name="Adachi N"/>
            <person name="Nishimura O"/>
            <person name="Nakagawa R"/>
            <person name="Tanegashima C"/>
            <person name="Kiyatake I"/>
            <person name="Matsumoto R"/>
            <person name="Murakumo K"/>
            <person name="Nishida K"/>
            <person name="Terakita A"/>
            <person name="Kuratani S"/>
            <person name="Sato K"/>
            <person name="Hyodo S Kuraku.S."/>
        </authorList>
    </citation>
    <scope>NUCLEOTIDE SEQUENCE [LARGE SCALE GENOMIC DNA]</scope>
</reference>
<evidence type="ECO:0000259" key="2">
    <source>
        <dbReference type="Pfam" id="PF14970"/>
    </source>
</evidence>
<protein>
    <recommendedName>
        <fullName evidence="2">Tubulin epsilon and delta complex protein 1 domain-containing protein</fullName>
    </recommendedName>
</protein>
<evidence type="ECO:0000256" key="1">
    <source>
        <dbReference type="SAM" id="Coils"/>
    </source>
</evidence>
<name>A0A401P092_SCYTO</name>
<dbReference type="InterPro" id="IPR043535">
    <property type="entry name" value="TEDC1"/>
</dbReference>
<dbReference type="InterPro" id="IPR027996">
    <property type="entry name" value="TEDC1_dom"/>
</dbReference>
<comment type="caution">
    <text evidence="3">The sequence shown here is derived from an EMBL/GenBank/DDBJ whole genome shotgun (WGS) entry which is preliminary data.</text>
</comment>
<dbReference type="PANTHER" id="PTHR35076">
    <property type="entry name" value="TUBULIN EPSILON AND DELTA COMPLEX PROTEIN 1"/>
    <property type="match status" value="1"/>
</dbReference>
<dbReference type="OrthoDB" id="9906141at2759"/>
<evidence type="ECO:0000313" key="4">
    <source>
        <dbReference type="Proteomes" id="UP000288216"/>
    </source>
</evidence>